<evidence type="ECO:0000313" key="17">
    <source>
        <dbReference type="Proteomes" id="UP000192223"/>
    </source>
</evidence>
<dbReference type="GO" id="GO:0015031">
    <property type="term" value="P:protein transport"/>
    <property type="evidence" value="ECO:0007669"/>
    <property type="project" value="UniProtKB-KW"/>
</dbReference>
<evidence type="ECO:0000256" key="1">
    <source>
        <dbReference type="ARBA" id="ARBA00003746"/>
    </source>
</evidence>
<dbReference type="GO" id="GO:0031201">
    <property type="term" value="C:SNARE complex"/>
    <property type="evidence" value="ECO:0007669"/>
    <property type="project" value="TreeGrafter"/>
</dbReference>
<dbReference type="Pfam" id="PF10496">
    <property type="entry name" value="Syntaxin-18_N"/>
    <property type="match status" value="1"/>
</dbReference>
<dbReference type="Proteomes" id="UP000192223">
    <property type="component" value="Unplaced"/>
</dbReference>
<comment type="similarity">
    <text evidence="3">Belongs to the syntaxin family.</text>
</comment>
<dbReference type="AlphaFoldDB" id="A0A1W4WHH3"/>
<keyword evidence="7" id="KW-0256">Endoplasmic reticulum</keyword>
<dbReference type="GO" id="GO:0005789">
    <property type="term" value="C:endoplasmic reticulum membrane"/>
    <property type="evidence" value="ECO:0007669"/>
    <property type="project" value="UniProtKB-SubCell"/>
</dbReference>
<evidence type="ECO:0000259" key="16">
    <source>
        <dbReference type="Pfam" id="PF10496"/>
    </source>
</evidence>
<name>A0A1W4WHH3_AGRPL</name>
<feature type="coiled-coil region" evidence="14">
    <location>
        <begin position="204"/>
        <end position="231"/>
    </location>
</feature>
<evidence type="ECO:0000256" key="6">
    <source>
        <dbReference type="ARBA" id="ARBA00022692"/>
    </source>
</evidence>
<evidence type="ECO:0000256" key="8">
    <source>
        <dbReference type="ARBA" id="ARBA00022892"/>
    </source>
</evidence>
<dbReference type="FunFam" id="1.20.5.110:FF:000015">
    <property type="entry name" value="Syntaxin-18, putative"/>
    <property type="match status" value="1"/>
</dbReference>
<dbReference type="PANTHER" id="PTHR15959:SF0">
    <property type="entry name" value="SYNTAXIN-18"/>
    <property type="match status" value="1"/>
</dbReference>
<dbReference type="GO" id="GO:0006890">
    <property type="term" value="P:retrograde vesicle-mediated transport, Golgi to endoplasmic reticulum"/>
    <property type="evidence" value="ECO:0007669"/>
    <property type="project" value="TreeGrafter"/>
</dbReference>
<comment type="function">
    <text evidence="1">Syntaxin that may be involved in targeting and fusion of Golgi-derived retrograde transport vesicles with the ER.</text>
</comment>
<evidence type="ECO:0000256" key="12">
    <source>
        <dbReference type="ARBA" id="ARBA00023136"/>
    </source>
</evidence>
<evidence type="ECO:0000256" key="3">
    <source>
        <dbReference type="ARBA" id="ARBA00009063"/>
    </source>
</evidence>
<evidence type="ECO:0000256" key="5">
    <source>
        <dbReference type="ARBA" id="ARBA00022448"/>
    </source>
</evidence>
<dbReference type="KEGG" id="apln:108735757"/>
<protein>
    <recommendedName>
        <fullName evidence="4">Syntaxin-18</fullName>
    </recommendedName>
</protein>
<evidence type="ECO:0000256" key="9">
    <source>
        <dbReference type="ARBA" id="ARBA00022927"/>
    </source>
</evidence>
<feature type="domain" description="SNARE-complex protein Syntaxin-18 N-terminal" evidence="16">
    <location>
        <begin position="1"/>
        <end position="82"/>
    </location>
</feature>
<evidence type="ECO:0000256" key="13">
    <source>
        <dbReference type="ARBA" id="ARBA00046280"/>
    </source>
</evidence>
<keyword evidence="8" id="KW-0931">ER-Golgi transport</keyword>
<keyword evidence="11 14" id="KW-0175">Coiled coil</keyword>
<dbReference type="InterPro" id="IPR019529">
    <property type="entry name" value="Syntaxin-18_N"/>
</dbReference>
<evidence type="ECO:0000256" key="15">
    <source>
        <dbReference type="SAM" id="Phobius"/>
    </source>
</evidence>
<gene>
    <name evidence="18" type="primary">LOC108735757</name>
</gene>
<comment type="subcellular location">
    <subcellularLocation>
        <location evidence="13">Endomembrane system</location>
        <topology evidence="13">Single-pass type IV membrane protein</topology>
    </subcellularLocation>
    <subcellularLocation>
        <location evidence="2">Endoplasmic reticulum membrane</location>
        <topology evidence="2">Single-pass membrane protein</topology>
    </subcellularLocation>
</comment>
<sequence length="307" mass="35466">MDLTLLFKACIKTVRTTNKMVNNEDTTSTLLKVKKKDPILKTARDILKKIRSLEDFLRENKATYLNVINYISTYKTMSETDKGKVDSTAEEIINYSKSSINSLRDEIQKNVKCIQKLEHYSSVVQSLEKYLKDVSKLYAEAKAIRVKRVVETHKISKLELENNSKEHLNDIKDSNKHSKSILNDISSINGTAKSDEGNLTMEEMQMFESENDALFLELNSLSDEVKQMETKVVHIAELQELFTEKVLQQEIDIDRIATTVVSATDNMKYANEQIRQAIQRNAGLRIWLLFFLLVMSFSLLFLDWYND</sequence>
<evidence type="ECO:0000256" key="11">
    <source>
        <dbReference type="ARBA" id="ARBA00023054"/>
    </source>
</evidence>
<dbReference type="PANTHER" id="PTHR15959">
    <property type="entry name" value="SYNTAXIN-18"/>
    <property type="match status" value="1"/>
</dbReference>
<dbReference type="InParanoid" id="A0A1W4WHH3"/>
<evidence type="ECO:0000313" key="18">
    <source>
        <dbReference type="RefSeq" id="XP_018323396.1"/>
    </source>
</evidence>
<organism evidence="17 18">
    <name type="scientific">Agrilus planipennis</name>
    <name type="common">Emerald ash borer</name>
    <name type="synonym">Agrilus marcopoli</name>
    <dbReference type="NCBI Taxonomy" id="224129"/>
    <lineage>
        <taxon>Eukaryota</taxon>
        <taxon>Metazoa</taxon>
        <taxon>Ecdysozoa</taxon>
        <taxon>Arthropoda</taxon>
        <taxon>Hexapoda</taxon>
        <taxon>Insecta</taxon>
        <taxon>Pterygota</taxon>
        <taxon>Neoptera</taxon>
        <taxon>Endopterygota</taxon>
        <taxon>Coleoptera</taxon>
        <taxon>Polyphaga</taxon>
        <taxon>Elateriformia</taxon>
        <taxon>Buprestoidea</taxon>
        <taxon>Buprestidae</taxon>
        <taxon>Agrilinae</taxon>
        <taxon>Agrilus</taxon>
    </lineage>
</organism>
<evidence type="ECO:0000256" key="10">
    <source>
        <dbReference type="ARBA" id="ARBA00022989"/>
    </source>
</evidence>
<accession>A0A1W4WHH3</accession>
<keyword evidence="6 15" id="KW-0812">Transmembrane</keyword>
<dbReference type="Gene3D" id="1.20.5.110">
    <property type="match status" value="1"/>
</dbReference>
<feature type="transmembrane region" description="Helical" evidence="15">
    <location>
        <begin position="284"/>
        <end position="305"/>
    </location>
</feature>
<keyword evidence="10 15" id="KW-1133">Transmembrane helix</keyword>
<keyword evidence="9" id="KW-0653">Protein transport</keyword>
<keyword evidence="12 15" id="KW-0472">Membrane</keyword>
<keyword evidence="5" id="KW-0813">Transport</keyword>
<dbReference type="SUPFAM" id="SSF58038">
    <property type="entry name" value="SNARE fusion complex"/>
    <property type="match status" value="1"/>
</dbReference>
<evidence type="ECO:0000256" key="14">
    <source>
        <dbReference type="SAM" id="Coils"/>
    </source>
</evidence>
<reference evidence="18" key="1">
    <citation type="submission" date="2025-08" db="UniProtKB">
        <authorList>
            <consortium name="RefSeq"/>
        </authorList>
    </citation>
    <scope>IDENTIFICATION</scope>
    <source>
        <tissue evidence="18">Entire body</tissue>
    </source>
</reference>
<dbReference type="GeneID" id="108735757"/>
<evidence type="ECO:0000256" key="2">
    <source>
        <dbReference type="ARBA" id="ARBA00004389"/>
    </source>
</evidence>
<keyword evidence="17" id="KW-1185">Reference proteome</keyword>
<dbReference type="STRING" id="224129.A0A1W4WHH3"/>
<dbReference type="OrthoDB" id="342981at2759"/>
<evidence type="ECO:0000256" key="7">
    <source>
        <dbReference type="ARBA" id="ARBA00022824"/>
    </source>
</evidence>
<proteinExistence type="inferred from homology"/>
<dbReference type="FunCoup" id="A0A1W4WHH3">
    <property type="interactions" value="1941"/>
</dbReference>
<evidence type="ECO:0000256" key="4">
    <source>
        <dbReference type="ARBA" id="ARBA00019409"/>
    </source>
</evidence>
<dbReference type="RefSeq" id="XP_018323396.1">
    <property type="nucleotide sequence ID" value="XM_018467894.2"/>
</dbReference>